<name>X1Q760_9ZZZZ</name>
<evidence type="ECO:0000259" key="1">
    <source>
        <dbReference type="Pfam" id="PF01571"/>
    </source>
</evidence>
<dbReference type="SUPFAM" id="SSF103025">
    <property type="entry name" value="Folate-binding domain"/>
    <property type="match status" value="1"/>
</dbReference>
<dbReference type="PANTHER" id="PTHR43757:SF2">
    <property type="entry name" value="AMINOMETHYLTRANSFERASE, MITOCHONDRIAL"/>
    <property type="match status" value="1"/>
</dbReference>
<feature type="domain" description="GCVT N-terminal" evidence="1">
    <location>
        <begin position="24"/>
        <end position="201"/>
    </location>
</feature>
<organism evidence="2">
    <name type="scientific">marine sediment metagenome</name>
    <dbReference type="NCBI Taxonomy" id="412755"/>
    <lineage>
        <taxon>unclassified sequences</taxon>
        <taxon>metagenomes</taxon>
        <taxon>ecological metagenomes</taxon>
    </lineage>
</organism>
<evidence type="ECO:0000313" key="2">
    <source>
        <dbReference type="EMBL" id="GAI39099.1"/>
    </source>
</evidence>
<dbReference type="EMBL" id="BARV01031566">
    <property type="protein sequence ID" value="GAI39099.1"/>
    <property type="molecule type" value="Genomic_DNA"/>
</dbReference>
<dbReference type="InterPro" id="IPR006222">
    <property type="entry name" value="GCVT_N"/>
</dbReference>
<protein>
    <recommendedName>
        <fullName evidence="1">GCVT N-terminal domain-containing protein</fullName>
    </recommendedName>
</protein>
<sequence>MRLTPFHTRTSELCDVYNWSLWCNWLLADMYAPDHIQEYFAIRTACAVFDVSPIPKYHIHGPDAVQFLNRIVTQDVLHCAVGQVLYTPWCDDDGKIMDDGILARLDGHSFRLTAGDPWLYWLEDNTVGLDVVIEDVTELGVLALQGPNSRHLLKTLTDTDLDQLRYFHILKTELAGIPVEVSRTGYTGDLGYEIWVEPPQAV</sequence>
<reference evidence="2" key="1">
    <citation type="journal article" date="2014" name="Front. Microbiol.">
        <title>High frequency of phylogenetically diverse reductive dehalogenase-homologous genes in deep subseafloor sedimentary metagenomes.</title>
        <authorList>
            <person name="Kawai M."/>
            <person name="Futagami T."/>
            <person name="Toyoda A."/>
            <person name="Takaki Y."/>
            <person name="Nishi S."/>
            <person name="Hori S."/>
            <person name="Arai W."/>
            <person name="Tsubouchi T."/>
            <person name="Morono Y."/>
            <person name="Uchiyama I."/>
            <person name="Ito T."/>
            <person name="Fujiyama A."/>
            <person name="Inagaki F."/>
            <person name="Takami H."/>
        </authorList>
    </citation>
    <scope>NUCLEOTIDE SEQUENCE</scope>
    <source>
        <strain evidence="2">Expedition CK06-06</strain>
    </source>
</reference>
<accession>X1Q760</accession>
<dbReference type="PANTHER" id="PTHR43757">
    <property type="entry name" value="AMINOMETHYLTRANSFERASE"/>
    <property type="match status" value="1"/>
</dbReference>
<dbReference type="Pfam" id="PF01571">
    <property type="entry name" value="GCV_T"/>
    <property type="match status" value="1"/>
</dbReference>
<dbReference type="InterPro" id="IPR028896">
    <property type="entry name" value="GcvT/YgfZ/DmdA"/>
</dbReference>
<gene>
    <name evidence="2" type="ORF">S06H3_49928</name>
</gene>
<dbReference type="InterPro" id="IPR027266">
    <property type="entry name" value="TrmE/GcvT-like"/>
</dbReference>
<feature type="non-terminal residue" evidence="2">
    <location>
        <position position="202"/>
    </location>
</feature>
<dbReference type="Gene3D" id="3.30.1360.120">
    <property type="entry name" value="Probable tRNA modification gtpase trme, domain 1"/>
    <property type="match status" value="1"/>
</dbReference>
<dbReference type="AlphaFoldDB" id="X1Q760"/>
<comment type="caution">
    <text evidence="2">The sequence shown here is derived from an EMBL/GenBank/DDBJ whole genome shotgun (WGS) entry which is preliminary data.</text>
</comment>
<proteinExistence type="predicted"/>